<evidence type="ECO:0000256" key="3">
    <source>
        <dbReference type="ARBA" id="ARBA00008212"/>
    </source>
</evidence>
<dbReference type="VEuPathDB" id="FungiDB:BON22_2806"/>
<evidence type="ECO:0000256" key="10">
    <source>
        <dbReference type="PROSITE-ProRule" id="PRU00452"/>
    </source>
</evidence>
<keyword evidence="4" id="KW-0808">Transferase</keyword>
<dbReference type="CDD" id="cd16651">
    <property type="entry name" value="SPL-RING_NSE2"/>
    <property type="match status" value="1"/>
</dbReference>
<dbReference type="GO" id="GO:0000724">
    <property type="term" value="P:double-strand break repair via homologous recombination"/>
    <property type="evidence" value="ECO:0007669"/>
    <property type="project" value="InterPro"/>
</dbReference>
<dbReference type="Gene3D" id="3.30.40.10">
    <property type="entry name" value="Zinc/RING finger domain, C3HC4 (zinc finger)"/>
    <property type="match status" value="1"/>
</dbReference>
<keyword evidence="6 10" id="KW-0863">Zinc-finger</keyword>
<dbReference type="PANTHER" id="PTHR21330:SF1">
    <property type="entry name" value="E3 SUMO-PROTEIN LIGASE NSE2"/>
    <property type="match status" value="1"/>
</dbReference>
<sequence length="270" mass="31348">MLTIPQYVPIPREKLQDFESLRDACLPVKELKHTEEQILQAAMDFLDQIMSSEEDTSEGGVDRLAPLKRLLESFENIVQAQYTTEQFGKMFNEVKQKVRDQNRGAREFDIDSLDYYNGLDADDMMFSKLLEKKMAQLRPIDVKTKYRNNPDYVYLKNAAFILDHPEDPIPDENEDDDIHIEGGKVDLRCPIVMKIFENPMTSTKCGHTFSLEGVNGTWQTQNAQTKCPTPGCDKRLRKSDFKPDRLMTLRIKAYQRLQSHKGDNTQYERL</sequence>
<evidence type="ECO:0000313" key="12">
    <source>
        <dbReference type="EMBL" id="CDR46613.1"/>
    </source>
</evidence>
<dbReference type="PROSITE" id="PS51044">
    <property type="entry name" value="ZF_SP_RING"/>
    <property type="match status" value="1"/>
</dbReference>
<evidence type="ECO:0000256" key="5">
    <source>
        <dbReference type="ARBA" id="ARBA00022723"/>
    </source>
</evidence>
<dbReference type="EMBL" id="LK052909">
    <property type="protein sequence ID" value="CDR46613.1"/>
    <property type="molecule type" value="Genomic_DNA"/>
</dbReference>
<gene>
    <name evidence="12" type="ORF">CYFA0S_24e01134g</name>
</gene>
<evidence type="ECO:0000256" key="8">
    <source>
        <dbReference type="ARBA" id="ARBA00022833"/>
    </source>
</evidence>
<keyword evidence="9" id="KW-0539">Nucleus</keyword>
<dbReference type="Gene3D" id="1.20.120.1010">
    <property type="match status" value="1"/>
</dbReference>
<evidence type="ECO:0000256" key="6">
    <source>
        <dbReference type="ARBA" id="ARBA00022771"/>
    </source>
</evidence>
<protein>
    <submittedName>
        <fullName evidence="12">CYFA0S24e01134g1_1</fullName>
    </submittedName>
</protein>
<dbReference type="PhylomeDB" id="A0A061B9K0"/>
<feature type="domain" description="SP-RING-type" evidence="11">
    <location>
        <begin position="174"/>
        <end position="256"/>
    </location>
</feature>
<comment type="similarity">
    <text evidence="3">Belongs to the NSE2 family.</text>
</comment>
<dbReference type="AlphaFoldDB" id="A0A061B9K0"/>
<dbReference type="InterPro" id="IPR026846">
    <property type="entry name" value="Nse2(Mms21)"/>
</dbReference>
<proteinExistence type="inferred from homology"/>
<comment type="pathway">
    <text evidence="2">Protein modification; protein sumoylation.</text>
</comment>
<name>A0A061B9K0_CYBFA</name>
<keyword evidence="8" id="KW-0862">Zinc</keyword>
<evidence type="ECO:0000256" key="7">
    <source>
        <dbReference type="ARBA" id="ARBA00022786"/>
    </source>
</evidence>
<evidence type="ECO:0000259" key="11">
    <source>
        <dbReference type="PROSITE" id="PS51044"/>
    </source>
</evidence>
<evidence type="ECO:0000256" key="4">
    <source>
        <dbReference type="ARBA" id="ARBA00022679"/>
    </source>
</evidence>
<dbReference type="InterPro" id="IPR004181">
    <property type="entry name" value="Znf_MIZ"/>
</dbReference>
<keyword evidence="7" id="KW-0833">Ubl conjugation pathway</keyword>
<reference evidence="12" key="1">
    <citation type="journal article" date="2014" name="Genome Announc.">
        <title>Genome sequence of the yeast Cyberlindnera fabianii (Hansenula fabianii).</title>
        <authorList>
            <person name="Freel K.C."/>
            <person name="Sarilar V."/>
            <person name="Neuveglise C."/>
            <person name="Devillers H."/>
            <person name="Friedrich A."/>
            <person name="Schacherer J."/>
        </authorList>
    </citation>
    <scope>NUCLEOTIDE SEQUENCE</scope>
    <source>
        <strain evidence="12">YJS4271</strain>
    </source>
</reference>
<dbReference type="GO" id="GO:0005634">
    <property type="term" value="C:nucleus"/>
    <property type="evidence" value="ECO:0007669"/>
    <property type="project" value="UniProtKB-SubCell"/>
</dbReference>
<accession>A0A061B9K0</accession>
<dbReference type="InterPro" id="IPR013083">
    <property type="entry name" value="Znf_RING/FYVE/PHD"/>
</dbReference>
<dbReference type="Pfam" id="PF11789">
    <property type="entry name" value="zf-Nse"/>
    <property type="match status" value="1"/>
</dbReference>
<dbReference type="PANTHER" id="PTHR21330">
    <property type="entry name" value="E3 SUMO-PROTEIN LIGASE NSE2"/>
    <property type="match status" value="1"/>
</dbReference>
<dbReference type="GO" id="GO:0030915">
    <property type="term" value="C:Smc5-Smc6 complex"/>
    <property type="evidence" value="ECO:0007669"/>
    <property type="project" value="InterPro"/>
</dbReference>
<dbReference type="SUPFAM" id="SSF57850">
    <property type="entry name" value="RING/U-box"/>
    <property type="match status" value="1"/>
</dbReference>
<comment type="subcellular location">
    <subcellularLocation>
        <location evidence="1">Nucleus</location>
    </subcellularLocation>
</comment>
<dbReference type="UniPathway" id="UPA00886"/>
<evidence type="ECO:0000256" key="1">
    <source>
        <dbReference type="ARBA" id="ARBA00004123"/>
    </source>
</evidence>
<dbReference type="GO" id="GO:0016925">
    <property type="term" value="P:protein sumoylation"/>
    <property type="evidence" value="ECO:0007669"/>
    <property type="project" value="UniProtKB-UniPathway"/>
</dbReference>
<organism evidence="12">
    <name type="scientific">Cyberlindnera fabianii</name>
    <name type="common">Yeast</name>
    <name type="synonym">Hansenula fabianii</name>
    <dbReference type="NCBI Taxonomy" id="36022"/>
    <lineage>
        <taxon>Eukaryota</taxon>
        <taxon>Fungi</taxon>
        <taxon>Dikarya</taxon>
        <taxon>Ascomycota</taxon>
        <taxon>Saccharomycotina</taxon>
        <taxon>Saccharomycetes</taxon>
        <taxon>Phaffomycetales</taxon>
        <taxon>Phaffomycetaceae</taxon>
        <taxon>Cyberlindnera</taxon>
    </lineage>
</organism>
<keyword evidence="5" id="KW-0479">Metal-binding</keyword>
<evidence type="ECO:0000256" key="2">
    <source>
        <dbReference type="ARBA" id="ARBA00004718"/>
    </source>
</evidence>
<dbReference type="GO" id="GO:0061665">
    <property type="term" value="F:SUMO ligase activity"/>
    <property type="evidence" value="ECO:0007669"/>
    <property type="project" value="TreeGrafter"/>
</dbReference>
<dbReference type="OrthoDB" id="756301at2759"/>
<evidence type="ECO:0000256" key="9">
    <source>
        <dbReference type="ARBA" id="ARBA00023242"/>
    </source>
</evidence>
<dbReference type="GO" id="GO:0008270">
    <property type="term" value="F:zinc ion binding"/>
    <property type="evidence" value="ECO:0007669"/>
    <property type="project" value="UniProtKB-KW"/>
</dbReference>